<accession>A0A2S0NDQ0</accession>
<proteinExistence type="predicted"/>
<dbReference type="InterPro" id="IPR029069">
    <property type="entry name" value="HotDog_dom_sf"/>
</dbReference>
<dbReference type="InterPro" id="IPR039375">
    <property type="entry name" value="NodN-like"/>
</dbReference>
<protein>
    <submittedName>
        <fullName evidence="2">Nodulation protein N</fullName>
    </submittedName>
</protein>
<dbReference type="Gene3D" id="3.10.129.10">
    <property type="entry name" value="Hotdog Thioesterase"/>
    <property type="match status" value="1"/>
</dbReference>
<feature type="domain" description="MaoC-like" evidence="1">
    <location>
        <begin position="12"/>
        <end position="127"/>
    </location>
</feature>
<dbReference type="RefSeq" id="WP_106749641.1">
    <property type="nucleotide sequence ID" value="NZ_CP027668.1"/>
</dbReference>
<dbReference type="OrthoDB" id="9801735at2"/>
<evidence type="ECO:0000259" key="1">
    <source>
        <dbReference type="Pfam" id="PF01575"/>
    </source>
</evidence>
<dbReference type="PANTHER" id="PTHR42993:SF1">
    <property type="entry name" value="MAOC-LIKE DEHYDRATASE DOMAIN-CONTAINING PROTEIN"/>
    <property type="match status" value="1"/>
</dbReference>
<dbReference type="Proteomes" id="UP000237889">
    <property type="component" value="Chromosome"/>
</dbReference>
<dbReference type="SUPFAM" id="SSF54637">
    <property type="entry name" value="Thioesterase/thiol ester dehydrase-isomerase"/>
    <property type="match status" value="1"/>
</dbReference>
<dbReference type="CDD" id="cd03450">
    <property type="entry name" value="NodN"/>
    <property type="match status" value="1"/>
</dbReference>
<evidence type="ECO:0000313" key="2">
    <source>
        <dbReference type="EMBL" id="AVO46300.1"/>
    </source>
</evidence>
<dbReference type="EMBL" id="CP027668">
    <property type="protein sequence ID" value="AVO46300.1"/>
    <property type="molecule type" value="Genomic_DNA"/>
</dbReference>
<name>A0A2S0NDQ0_9HYPH</name>
<sequence>MAEQVTIEELKGRIGQEVGVSKWFDVPQSAIDAFADLTHDHQFIHIDVEKAKATPFGGTIAHGFLTVSMLSAMAYDALPDIAGRTMGVNYGFDRLRMMSPVKAGARIRGRFVLKALDSKSAQQHQLTHAVTVEIEGAEKPALAADWVTLAFTN</sequence>
<reference evidence="2 3" key="1">
    <citation type="submission" date="2018-03" db="EMBL/GenBank/DDBJ databases">
        <title>Genome sequencing of Phreatobacter sp.</title>
        <authorList>
            <person name="Kim S.-J."/>
            <person name="Heo J."/>
            <person name="Kwon S.-W."/>
        </authorList>
    </citation>
    <scope>NUCLEOTIDE SEQUENCE [LARGE SCALE GENOMIC DNA]</scope>
    <source>
        <strain evidence="2 3">S-12</strain>
    </source>
</reference>
<dbReference type="KEGG" id="phr:C6569_15235"/>
<evidence type="ECO:0000313" key="3">
    <source>
        <dbReference type="Proteomes" id="UP000237889"/>
    </source>
</evidence>
<dbReference type="InterPro" id="IPR002539">
    <property type="entry name" value="MaoC-like_dom"/>
</dbReference>
<dbReference type="AlphaFoldDB" id="A0A2S0NDQ0"/>
<dbReference type="Pfam" id="PF01575">
    <property type="entry name" value="MaoC_dehydratas"/>
    <property type="match status" value="1"/>
</dbReference>
<organism evidence="2 3">
    <name type="scientific">Phreatobacter cathodiphilus</name>
    <dbReference type="NCBI Taxonomy" id="1868589"/>
    <lineage>
        <taxon>Bacteria</taxon>
        <taxon>Pseudomonadati</taxon>
        <taxon>Pseudomonadota</taxon>
        <taxon>Alphaproteobacteria</taxon>
        <taxon>Hyphomicrobiales</taxon>
        <taxon>Phreatobacteraceae</taxon>
        <taxon>Phreatobacter</taxon>
    </lineage>
</organism>
<dbReference type="PANTHER" id="PTHR42993">
    <property type="entry name" value="MAOC-LIKE DEHYDRATASE DOMAIN-CONTAINING PROTEIN"/>
    <property type="match status" value="1"/>
</dbReference>
<keyword evidence="3" id="KW-1185">Reference proteome</keyword>
<gene>
    <name evidence="2" type="ORF">C6569_15235</name>
</gene>